<dbReference type="Ensembl" id="ENSNMLT00000003272.1">
    <property type="protein sequence ID" value="ENSNMLP00000002841.1"/>
    <property type="gene ID" value="ENSNMLG00000002065.1"/>
</dbReference>
<keyword evidence="3 10" id="KW-0813">Transport</keyword>
<evidence type="ECO:0000256" key="7">
    <source>
        <dbReference type="ARBA" id="ARBA00023175"/>
    </source>
</evidence>
<keyword evidence="8 10" id="KW-0206">Cytoskeleton</keyword>
<evidence type="ECO:0000313" key="13">
    <source>
        <dbReference type="Proteomes" id="UP000694523"/>
    </source>
</evidence>
<dbReference type="GO" id="GO:0007018">
    <property type="term" value="P:microtubule-based movement"/>
    <property type="evidence" value="ECO:0007669"/>
    <property type="project" value="UniProtKB-UniRule"/>
</dbReference>
<dbReference type="AlphaFoldDB" id="A0A8C6SB92"/>
<organism evidence="12 13">
    <name type="scientific">Neogobius melanostomus</name>
    <name type="common">round goby</name>
    <dbReference type="NCBI Taxonomy" id="47308"/>
    <lineage>
        <taxon>Eukaryota</taxon>
        <taxon>Metazoa</taxon>
        <taxon>Chordata</taxon>
        <taxon>Craniata</taxon>
        <taxon>Vertebrata</taxon>
        <taxon>Euteleostomi</taxon>
        <taxon>Actinopterygii</taxon>
        <taxon>Neopterygii</taxon>
        <taxon>Teleostei</taxon>
        <taxon>Neoteleostei</taxon>
        <taxon>Acanthomorphata</taxon>
        <taxon>Gobiaria</taxon>
        <taxon>Gobiiformes</taxon>
        <taxon>Gobioidei</taxon>
        <taxon>Gobiidae</taxon>
        <taxon>Benthophilinae</taxon>
        <taxon>Neogobiini</taxon>
        <taxon>Neogobius</taxon>
    </lineage>
</organism>
<dbReference type="GO" id="GO:0005737">
    <property type="term" value="C:cytoplasm"/>
    <property type="evidence" value="ECO:0007669"/>
    <property type="project" value="UniProtKB-UniRule"/>
</dbReference>
<reference evidence="12" key="2">
    <citation type="submission" date="2025-09" db="UniProtKB">
        <authorList>
            <consortium name="Ensembl"/>
        </authorList>
    </citation>
    <scope>IDENTIFICATION</scope>
</reference>
<evidence type="ECO:0000256" key="10">
    <source>
        <dbReference type="PIRNR" id="PIRNR009998"/>
    </source>
</evidence>
<comment type="function">
    <text evidence="9">Acts as one of several non-catalytic accessory components of the cytoplasmic dynein 1 complex that are thought to be involved in linking dynein to cargos and to adapter proteins that regulate dynein function. Cytoplasmic dynein 1 acts as a motor for the intracellular retrograde motility of vesicles and organelles along microtubules.</text>
</comment>
<dbReference type="PANTHER" id="PTHR10779">
    <property type="entry name" value="DYNEIN LIGHT CHAIN ROADBLOCK"/>
    <property type="match status" value="1"/>
</dbReference>
<keyword evidence="5 10" id="KW-0493">Microtubule</keyword>
<evidence type="ECO:0000256" key="1">
    <source>
        <dbReference type="ARBA" id="ARBA00004245"/>
    </source>
</evidence>
<dbReference type="SMART" id="SM00960">
    <property type="entry name" value="Robl_LC7"/>
    <property type="match status" value="1"/>
</dbReference>
<comment type="similarity">
    <text evidence="2 10">Belongs to the GAMAD family.</text>
</comment>
<dbReference type="SUPFAM" id="SSF103196">
    <property type="entry name" value="Roadblock/LC7 domain"/>
    <property type="match status" value="1"/>
</dbReference>
<dbReference type="GO" id="GO:0045505">
    <property type="term" value="F:dynein intermediate chain binding"/>
    <property type="evidence" value="ECO:0007669"/>
    <property type="project" value="UniProtKB-UniRule"/>
</dbReference>
<name>A0A8C6SB92_9GOBI</name>
<evidence type="ECO:0000256" key="8">
    <source>
        <dbReference type="ARBA" id="ARBA00023212"/>
    </source>
</evidence>
<evidence type="ECO:0000256" key="5">
    <source>
        <dbReference type="ARBA" id="ARBA00022701"/>
    </source>
</evidence>
<dbReference type="InterPro" id="IPR004942">
    <property type="entry name" value="Roadblock/LAMTOR2_dom"/>
</dbReference>
<comment type="subcellular location">
    <subcellularLocation>
        <location evidence="1 10">Cytoplasm</location>
        <location evidence="1 10">Cytoskeleton</location>
    </subcellularLocation>
</comment>
<sequence length="104" mass="11574">EAEIVEETLRRIEAHDGVVGTIVVNPEGLPIRTTMENSTTAHIAGLLRNFTMKAWSTVRDIDPTNGLTYIRICTRIHEIMVAPGKAETNNHLLINLPNTCTIIR</sequence>
<proteinExistence type="inferred from homology"/>
<dbReference type="GO" id="GO:0005874">
    <property type="term" value="C:microtubule"/>
    <property type="evidence" value="ECO:0007669"/>
    <property type="project" value="UniProtKB-UniRule"/>
</dbReference>
<evidence type="ECO:0000256" key="6">
    <source>
        <dbReference type="ARBA" id="ARBA00023017"/>
    </source>
</evidence>
<dbReference type="GO" id="GO:0005868">
    <property type="term" value="C:cytoplasmic dynein complex"/>
    <property type="evidence" value="ECO:0007669"/>
    <property type="project" value="UniProtKB-UniRule"/>
</dbReference>
<dbReference type="Proteomes" id="UP000694523">
    <property type="component" value="Unplaced"/>
</dbReference>
<protein>
    <recommendedName>
        <fullName evidence="10">Dynein light chain roadblock</fullName>
    </recommendedName>
</protein>
<keyword evidence="7 10" id="KW-0505">Motor protein</keyword>
<evidence type="ECO:0000313" key="12">
    <source>
        <dbReference type="Ensembl" id="ENSNMLP00000002841.1"/>
    </source>
</evidence>
<evidence type="ECO:0000256" key="3">
    <source>
        <dbReference type="ARBA" id="ARBA00022448"/>
    </source>
</evidence>
<keyword evidence="13" id="KW-1185">Reference proteome</keyword>
<reference evidence="12" key="1">
    <citation type="submission" date="2025-08" db="UniProtKB">
        <authorList>
            <consortium name="Ensembl"/>
        </authorList>
    </citation>
    <scope>IDENTIFICATION</scope>
</reference>
<evidence type="ECO:0000256" key="4">
    <source>
        <dbReference type="ARBA" id="ARBA00022490"/>
    </source>
</evidence>
<feature type="domain" description="Roadblock/LAMTOR2" evidence="11">
    <location>
        <begin position="5"/>
        <end position="94"/>
    </location>
</feature>
<dbReference type="PIRSF" id="PIRSF009998">
    <property type="entry name" value="DLC7"/>
    <property type="match status" value="1"/>
</dbReference>
<keyword evidence="6 10" id="KW-0243">Dynein</keyword>
<evidence type="ECO:0000256" key="2">
    <source>
        <dbReference type="ARBA" id="ARBA00007191"/>
    </source>
</evidence>
<keyword evidence="4 10" id="KW-0963">Cytoplasm</keyword>
<dbReference type="Pfam" id="PF03259">
    <property type="entry name" value="Robl_LC7"/>
    <property type="match status" value="1"/>
</dbReference>
<dbReference type="Gene3D" id="3.30.450.30">
    <property type="entry name" value="Dynein light chain 2a, cytoplasmic"/>
    <property type="match status" value="1"/>
</dbReference>
<dbReference type="InterPro" id="IPR016561">
    <property type="entry name" value="DYNLRB1/2"/>
</dbReference>
<evidence type="ECO:0000256" key="9">
    <source>
        <dbReference type="ARBA" id="ARBA00025362"/>
    </source>
</evidence>
<evidence type="ECO:0000259" key="11">
    <source>
        <dbReference type="SMART" id="SM00960"/>
    </source>
</evidence>
<accession>A0A8C6SB92</accession>